<keyword evidence="2" id="KW-0449">Lipoprotein</keyword>
<protein>
    <submittedName>
        <fullName evidence="4">Outer membrane protein, multidrug efflux system</fullName>
    </submittedName>
</protein>
<keyword evidence="2" id="KW-0472">Membrane</keyword>
<dbReference type="Pfam" id="PF02321">
    <property type="entry name" value="OEP"/>
    <property type="match status" value="2"/>
</dbReference>
<evidence type="ECO:0000313" key="5">
    <source>
        <dbReference type="Proteomes" id="UP000245081"/>
    </source>
</evidence>
<comment type="subcellular location">
    <subcellularLocation>
        <location evidence="2">Cell membrane</location>
        <topology evidence="2">Lipid-anchor</topology>
    </subcellularLocation>
</comment>
<evidence type="ECO:0000256" key="3">
    <source>
        <dbReference type="SAM" id="Coils"/>
    </source>
</evidence>
<dbReference type="Proteomes" id="UP000245081">
    <property type="component" value="Unassembled WGS sequence"/>
</dbReference>
<comment type="similarity">
    <text evidence="1 2">Belongs to the outer membrane factor (OMF) (TC 1.B.17) family.</text>
</comment>
<proteinExistence type="inferred from homology"/>
<dbReference type="PANTHER" id="PTHR30203">
    <property type="entry name" value="OUTER MEMBRANE CATION EFFLUX PROTEIN"/>
    <property type="match status" value="1"/>
</dbReference>
<dbReference type="GO" id="GO:0005886">
    <property type="term" value="C:plasma membrane"/>
    <property type="evidence" value="ECO:0007669"/>
    <property type="project" value="UniProtKB-SubCell"/>
</dbReference>
<organism evidence="4 5">
    <name type="scientific">Novimethylophilus kurashikiensis</name>
    <dbReference type="NCBI Taxonomy" id="1825523"/>
    <lineage>
        <taxon>Bacteria</taxon>
        <taxon>Pseudomonadati</taxon>
        <taxon>Pseudomonadota</taxon>
        <taxon>Betaproteobacteria</taxon>
        <taxon>Nitrosomonadales</taxon>
        <taxon>Methylophilaceae</taxon>
        <taxon>Novimethylophilus</taxon>
    </lineage>
</organism>
<feature type="signal peptide" evidence="2">
    <location>
        <begin position="1"/>
        <end position="21"/>
    </location>
</feature>
<evidence type="ECO:0000256" key="2">
    <source>
        <dbReference type="RuleBase" id="RU362097"/>
    </source>
</evidence>
<evidence type="ECO:0000313" key="4">
    <source>
        <dbReference type="EMBL" id="GBG15134.1"/>
    </source>
</evidence>
<dbReference type="Gene3D" id="1.20.1600.10">
    <property type="entry name" value="Outer membrane efflux proteins (OEP)"/>
    <property type="match status" value="1"/>
</dbReference>
<dbReference type="NCBIfam" id="TIGR01845">
    <property type="entry name" value="outer_NodT"/>
    <property type="match status" value="1"/>
</dbReference>
<dbReference type="RefSeq" id="WP_109016290.1">
    <property type="nucleotide sequence ID" value="NZ_BDOQ01000013.1"/>
</dbReference>
<feature type="chain" id="PRO_5015214886" evidence="2">
    <location>
        <begin position="22"/>
        <end position="475"/>
    </location>
</feature>
<accession>A0A2R5FFQ9</accession>
<dbReference type="AlphaFoldDB" id="A0A2R5FFQ9"/>
<keyword evidence="2" id="KW-0732">Signal</keyword>
<keyword evidence="2" id="KW-1134">Transmembrane beta strand</keyword>
<reference evidence="4 5" key="1">
    <citation type="journal article" date="2018" name="Environ. Microbiol.">
        <title>Isolation and genomic characterization of Novimethylophilus kurashikiensis gen. nov. sp. nov., a new lanthanide-dependent methylotrophic species of Methylophilaceae.</title>
        <authorList>
            <person name="Lv H."/>
            <person name="Sahin N."/>
            <person name="Tani A."/>
        </authorList>
    </citation>
    <scope>NUCLEOTIDE SEQUENCE [LARGE SCALE GENOMIC DNA]</scope>
    <source>
        <strain evidence="4 5">La2-4</strain>
    </source>
</reference>
<dbReference type="SUPFAM" id="SSF56954">
    <property type="entry name" value="Outer membrane efflux proteins (OEP)"/>
    <property type="match status" value="1"/>
</dbReference>
<evidence type="ECO:0000256" key="1">
    <source>
        <dbReference type="ARBA" id="ARBA00007613"/>
    </source>
</evidence>
<sequence length="475" mass="51439">MNKIRAATLGAVLALTGCANLNPFTPYEQPKVEMPAAWTGLPQNAKAYDNAQWWKVYGDATLDQLIDEALAHNEDINVATARIDEARARVVLADADRDPTVTANFQPSITRITKRGSAPTFPGQHFTNTDYLATINASYELDLWGKLRGATDVARANLLATEAARDTVRNSLTAQVAQGYFALLALDAQIDTSRRTLETRQSALKLQQLRMNSGVASEFEVRQREAEIAAVEAQIPSLERNRKAQENALSVLLGRSPRAVMEGNIARGTPTAPADDVVPEGLPSELMLRRPDLRQAEQQLIAAHGNVGVARSAYYPSISLTGYFGGESKHLADLFIGPARIFQFAAAINEPIFSGKRIGASVDVAKAQEEQALAQYRQAIANAFSDVSNALAAQQAAREVRVAETAHVDALQKSLALAKLRFENGISSQLDVLDAERNLLQAQLNLTDAERAQRAAAADLFKALGGGWKAQEASR</sequence>
<feature type="coiled-coil region" evidence="3">
    <location>
        <begin position="221"/>
        <end position="248"/>
    </location>
</feature>
<keyword evidence="3" id="KW-0175">Coiled coil</keyword>
<dbReference type="EMBL" id="BDOQ01000013">
    <property type="protein sequence ID" value="GBG15134.1"/>
    <property type="molecule type" value="Genomic_DNA"/>
</dbReference>
<dbReference type="InterPro" id="IPR003423">
    <property type="entry name" value="OMP_efflux"/>
</dbReference>
<name>A0A2R5FFQ9_9PROT</name>
<comment type="caution">
    <text evidence="4">The sequence shown here is derived from an EMBL/GenBank/DDBJ whole genome shotgun (WGS) entry which is preliminary data.</text>
</comment>
<keyword evidence="2" id="KW-0564">Palmitate</keyword>
<dbReference type="PANTHER" id="PTHR30203:SF30">
    <property type="entry name" value="OUTER MEMBRANE PROTEIN-RELATED"/>
    <property type="match status" value="1"/>
</dbReference>
<dbReference type="Gene3D" id="2.20.200.10">
    <property type="entry name" value="Outer membrane efflux proteins (OEP)"/>
    <property type="match status" value="1"/>
</dbReference>
<gene>
    <name evidence="4" type="primary">oprM</name>
    <name evidence="4" type="ORF">NMK_2737</name>
</gene>
<dbReference type="InterPro" id="IPR010131">
    <property type="entry name" value="MdtP/NodT-like"/>
</dbReference>
<dbReference type="PROSITE" id="PS51257">
    <property type="entry name" value="PROKAR_LIPOPROTEIN"/>
    <property type="match status" value="1"/>
</dbReference>
<dbReference type="OrthoDB" id="9770517at2"/>
<dbReference type="GO" id="GO:0015562">
    <property type="term" value="F:efflux transmembrane transporter activity"/>
    <property type="evidence" value="ECO:0007669"/>
    <property type="project" value="InterPro"/>
</dbReference>
<keyword evidence="2" id="KW-0812">Transmembrane</keyword>
<keyword evidence="5" id="KW-1185">Reference proteome</keyword>